<comment type="similarity">
    <text evidence="4 14">Belongs to the aspartokinase family.</text>
</comment>
<dbReference type="NCBIfam" id="NF005155">
    <property type="entry name" value="PRK06635.1-4"/>
    <property type="match status" value="1"/>
</dbReference>
<dbReference type="CDD" id="cd04913">
    <property type="entry name" value="ACT_AKii-LysC-BS-like_1"/>
    <property type="match status" value="1"/>
</dbReference>
<feature type="binding site" evidence="13">
    <location>
        <position position="182"/>
    </location>
    <ligand>
        <name>ATP</name>
        <dbReference type="ChEBI" id="CHEBI:30616"/>
    </ligand>
</feature>
<dbReference type="Proteomes" id="UP000257067">
    <property type="component" value="Unassembled WGS sequence"/>
</dbReference>
<dbReference type="CDD" id="cd04923">
    <property type="entry name" value="ACT_AK-LysC-DapG-like_2"/>
    <property type="match status" value="1"/>
</dbReference>
<dbReference type="OrthoDB" id="9799110at2"/>
<dbReference type="GO" id="GO:0009088">
    <property type="term" value="P:threonine biosynthetic process"/>
    <property type="evidence" value="ECO:0007669"/>
    <property type="project" value="UniProtKB-UniPathway"/>
</dbReference>
<protein>
    <recommendedName>
        <fullName evidence="14">Aspartokinase</fullName>
        <ecNumber evidence="14">2.7.2.4</ecNumber>
    </recommendedName>
</protein>
<evidence type="ECO:0000256" key="10">
    <source>
        <dbReference type="ARBA" id="ARBA00022840"/>
    </source>
</evidence>
<dbReference type="Gene3D" id="3.40.1160.10">
    <property type="entry name" value="Acetylglutamate kinase-like"/>
    <property type="match status" value="1"/>
</dbReference>
<dbReference type="NCBIfam" id="TIGR00657">
    <property type="entry name" value="asp_kinases"/>
    <property type="match status" value="1"/>
</dbReference>
<feature type="binding site" evidence="13">
    <location>
        <begin position="212"/>
        <end position="213"/>
    </location>
    <ligand>
        <name>ATP</name>
        <dbReference type="ChEBI" id="CHEBI:30616"/>
    </ligand>
</feature>
<feature type="binding site" evidence="13">
    <location>
        <begin position="6"/>
        <end position="9"/>
    </location>
    <ligand>
        <name>ATP</name>
        <dbReference type="ChEBI" id="CHEBI:30616"/>
    </ligand>
</feature>
<dbReference type="InterPro" id="IPR001048">
    <property type="entry name" value="Asp/Glu/Uridylate_kinase"/>
</dbReference>
<dbReference type="CDD" id="cd04261">
    <property type="entry name" value="AAK_AKii-LysC-BS"/>
    <property type="match status" value="1"/>
</dbReference>
<keyword evidence="11" id="KW-0457">Lysine biosynthesis</keyword>
<dbReference type="EC" id="2.7.2.4" evidence="14"/>
<sequence length="406" mass="44001">MLVVQKYGGTSVGDCQRIKNVANKVIKTHNQGHQVIVVVSAMSGETDRLVGFTQSFCHEGYTIANGRESDVVLSSGEQITRALLAIAIQSQGYKAISLSGKEAGIITDCFHTKARIEDIKCAKMQTLLDEGYIVIVAGFQGATPAGEITTLGRGGSDLSAVALAGALKADLCEIYTDVDGVYTTDPRIEPKARKLERISYEEMLELASMGAKVLLNRSVEMAKKLNVNLITRSSFNDHEGTLITSEDNIMEQPIVSGIALDRNQARISIVDLEDQPGIAAKIFESFAEKNVNVDMIVQTIGRDGRTDLDFTIPKTDVAIAQEVLQKFSNLCGGFEYDCEIAKVSIVGVGMKSHSGVASLCFGSMAKENINIMMIGTSEIKISMIISLSRAEDAVRALHRVYHLEEK</sequence>
<dbReference type="UniPathway" id="UPA00051">
    <property type="reaction ID" value="UER00462"/>
</dbReference>
<keyword evidence="9 14" id="KW-0418">Kinase</keyword>
<dbReference type="PIRSF" id="PIRSF000726">
    <property type="entry name" value="Asp_kin"/>
    <property type="match status" value="1"/>
</dbReference>
<dbReference type="InterPro" id="IPR036393">
    <property type="entry name" value="AceGlu_kinase-like_sf"/>
</dbReference>
<evidence type="ECO:0000256" key="2">
    <source>
        <dbReference type="ARBA" id="ARBA00004986"/>
    </source>
</evidence>
<evidence type="ECO:0000256" key="12">
    <source>
        <dbReference type="ARBA" id="ARBA00047872"/>
    </source>
</evidence>
<comment type="pathway">
    <text evidence="2 15">Amino-acid biosynthesis; L-methionine biosynthesis via de novo pathway; L-homoserine from L-aspartate: step 1/3.</text>
</comment>
<feature type="binding site" evidence="13">
    <location>
        <begin position="176"/>
        <end position="177"/>
    </location>
    <ligand>
        <name>ATP</name>
        <dbReference type="ChEBI" id="CHEBI:30616"/>
    </ligand>
</feature>
<dbReference type="InterPro" id="IPR001341">
    <property type="entry name" value="Asp_kinase"/>
</dbReference>
<evidence type="ECO:0000256" key="11">
    <source>
        <dbReference type="ARBA" id="ARBA00023154"/>
    </source>
</evidence>
<dbReference type="GO" id="GO:0009090">
    <property type="term" value="P:homoserine biosynthetic process"/>
    <property type="evidence" value="ECO:0007669"/>
    <property type="project" value="TreeGrafter"/>
</dbReference>
<evidence type="ECO:0000313" key="17">
    <source>
        <dbReference type="EMBL" id="RDU68179.1"/>
    </source>
</evidence>
<dbReference type="Pfam" id="PF01842">
    <property type="entry name" value="ACT"/>
    <property type="match status" value="1"/>
</dbReference>
<proteinExistence type="inferred from homology"/>
<dbReference type="PROSITE" id="PS51671">
    <property type="entry name" value="ACT"/>
    <property type="match status" value="1"/>
</dbReference>
<comment type="caution">
    <text evidence="17">The sequence shown here is derived from an EMBL/GenBank/DDBJ whole genome shotgun (WGS) entry which is preliminary data.</text>
</comment>
<dbReference type="GO" id="GO:0009089">
    <property type="term" value="P:lysine biosynthetic process via diaminopimelate"/>
    <property type="evidence" value="ECO:0007669"/>
    <property type="project" value="UniProtKB-UniPathway"/>
</dbReference>
<keyword evidence="6 14" id="KW-0808">Transferase</keyword>
<keyword evidence="10 13" id="KW-0067">ATP-binding</keyword>
<dbReference type="FunFam" id="3.40.1160.10:FF:000002">
    <property type="entry name" value="Aspartokinase"/>
    <property type="match status" value="1"/>
</dbReference>
<evidence type="ECO:0000256" key="3">
    <source>
        <dbReference type="ARBA" id="ARBA00005139"/>
    </source>
</evidence>
<name>A0A3D8ISC8_9HELI</name>
<dbReference type="PANTHER" id="PTHR21499">
    <property type="entry name" value="ASPARTATE KINASE"/>
    <property type="match status" value="1"/>
</dbReference>
<keyword evidence="5 15" id="KW-0028">Amino-acid biosynthesis</keyword>
<comment type="pathway">
    <text evidence="1 15">Amino-acid biosynthesis; L-lysine biosynthesis via DAP pathway; (S)-tetrahydrodipicolinate from L-aspartate: step 1/4.</text>
</comment>
<feature type="binding site" evidence="13">
    <location>
        <position position="77"/>
    </location>
    <ligand>
        <name>substrate</name>
    </ligand>
</feature>
<evidence type="ECO:0000259" key="16">
    <source>
        <dbReference type="PROSITE" id="PS51671"/>
    </source>
</evidence>
<dbReference type="UniPathway" id="UPA00034">
    <property type="reaction ID" value="UER00015"/>
</dbReference>
<dbReference type="InterPro" id="IPR045865">
    <property type="entry name" value="ACT-like_dom_sf"/>
</dbReference>
<evidence type="ECO:0000256" key="14">
    <source>
        <dbReference type="RuleBase" id="RU003448"/>
    </source>
</evidence>
<accession>A0A3D8ISC8</accession>
<evidence type="ECO:0000256" key="1">
    <source>
        <dbReference type="ARBA" id="ARBA00004766"/>
    </source>
</evidence>
<comment type="pathway">
    <text evidence="3 15">Amino-acid biosynthesis; L-threonine biosynthesis; L-threonine from L-aspartate: step 1/5.</text>
</comment>
<dbReference type="RefSeq" id="WP_104725005.1">
    <property type="nucleotide sequence ID" value="NZ_FZNE01000011.1"/>
</dbReference>
<evidence type="ECO:0000256" key="15">
    <source>
        <dbReference type="RuleBase" id="RU004249"/>
    </source>
</evidence>
<dbReference type="UniPathway" id="UPA00050">
    <property type="reaction ID" value="UER00461"/>
</dbReference>
<dbReference type="AlphaFoldDB" id="A0A3D8ISC8"/>
<evidence type="ECO:0000256" key="6">
    <source>
        <dbReference type="ARBA" id="ARBA00022679"/>
    </source>
</evidence>
<dbReference type="FunFam" id="3.30.2130.10:FF:000001">
    <property type="entry name" value="Bifunctional aspartokinase/homoserine dehydrogenase"/>
    <property type="match status" value="1"/>
</dbReference>
<keyword evidence="18" id="KW-1185">Reference proteome</keyword>
<reference evidence="17 18" key="1">
    <citation type="submission" date="2018-04" db="EMBL/GenBank/DDBJ databases">
        <title>Novel Campyloabacter and Helicobacter Species and Strains.</title>
        <authorList>
            <person name="Mannion A.J."/>
            <person name="Shen Z."/>
            <person name="Fox J.G."/>
        </authorList>
    </citation>
    <scope>NUCLEOTIDE SEQUENCE [LARGE SCALE GENOMIC DNA]</scope>
    <source>
        <strain evidence="17 18">ATCC 700242</strain>
    </source>
</reference>
<dbReference type="GO" id="GO:0005524">
    <property type="term" value="F:ATP binding"/>
    <property type="evidence" value="ECO:0007669"/>
    <property type="project" value="UniProtKB-KW"/>
</dbReference>
<dbReference type="NCBIfam" id="NF005154">
    <property type="entry name" value="PRK06635.1-2"/>
    <property type="match status" value="1"/>
</dbReference>
<evidence type="ECO:0000256" key="7">
    <source>
        <dbReference type="ARBA" id="ARBA00022737"/>
    </source>
</evidence>
<evidence type="ECO:0000256" key="9">
    <source>
        <dbReference type="ARBA" id="ARBA00022777"/>
    </source>
</evidence>
<evidence type="ECO:0000256" key="13">
    <source>
        <dbReference type="PIRSR" id="PIRSR000726-1"/>
    </source>
</evidence>
<dbReference type="InterPro" id="IPR005260">
    <property type="entry name" value="Asp_kin_monofn"/>
</dbReference>
<keyword evidence="8 13" id="KW-0547">Nucleotide-binding</keyword>
<dbReference type="NCBIfam" id="TIGR00656">
    <property type="entry name" value="asp_kin_monofn"/>
    <property type="match status" value="1"/>
</dbReference>
<dbReference type="GO" id="GO:0005829">
    <property type="term" value="C:cytosol"/>
    <property type="evidence" value="ECO:0007669"/>
    <property type="project" value="TreeGrafter"/>
</dbReference>
<dbReference type="InterPro" id="IPR002912">
    <property type="entry name" value="ACT_dom"/>
</dbReference>
<evidence type="ECO:0000313" key="18">
    <source>
        <dbReference type="Proteomes" id="UP000257067"/>
    </source>
</evidence>
<dbReference type="EMBL" id="NXLU01000010">
    <property type="protein sequence ID" value="RDU68179.1"/>
    <property type="molecule type" value="Genomic_DNA"/>
</dbReference>
<dbReference type="SUPFAM" id="SSF53633">
    <property type="entry name" value="Carbamate kinase-like"/>
    <property type="match status" value="1"/>
</dbReference>
<feature type="domain" description="ACT" evidence="16">
    <location>
        <begin position="267"/>
        <end position="348"/>
    </location>
</feature>
<organism evidence="17 18">
    <name type="scientific">Helicobacter cholecystus</name>
    <dbReference type="NCBI Taxonomy" id="45498"/>
    <lineage>
        <taxon>Bacteria</taxon>
        <taxon>Pseudomonadati</taxon>
        <taxon>Campylobacterota</taxon>
        <taxon>Epsilonproteobacteria</taxon>
        <taxon>Campylobacterales</taxon>
        <taxon>Helicobacteraceae</taxon>
        <taxon>Helicobacter</taxon>
    </lineage>
</organism>
<evidence type="ECO:0000256" key="4">
    <source>
        <dbReference type="ARBA" id="ARBA00010122"/>
    </source>
</evidence>
<dbReference type="Pfam" id="PF22468">
    <property type="entry name" value="ACT_9"/>
    <property type="match status" value="1"/>
</dbReference>
<dbReference type="InterPro" id="IPR041740">
    <property type="entry name" value="AKii-LysC-BS"/>
</dbReference>
<feature type="binding site" evidence="13">
    <location>
        <position position="46"/>
    </location>
    <ligand>
        <name>substrate</name>
    </ligand>
</feature>
<dbReference type="SUPFAM" id="SSF55021">
    <property type="entry name" value="ACT-like"/>
    <property type="match status" value="2"/>
</dbReference>
<dbReference type="PROSITE" id="PS00324">
    <property type="entry name" value="ASPARTOKINASE"/>
    <property type="match status" value="1"/>
</dbReference>
<dbReference type="Pfam" id="PF00696">
    <property type="entry name" value="AA_kinase"/>
    <property type="match status" value="1"/>
</dbReference>
<keyword evidence="7" id="KW-0677">Repeat</keyword>
<gene>
    <name evidence="17" type="ORF">CQA62_06300</name>
</gene>
<evidence type="ECO:0000256" key="5">
    <source>
        <dbReference type="ARBA" id="ARBA00022605"/>
    </source>
</evidence>
<evidence type="ECO:0000256" key="8">
    <source>
        <dbReference type="ARBA" id="ARBA00022741"/>
    </source>
</evidence>
<dbReference type="PANTHER" id="PTHR21499:SF3">
    <property type="entry name" value="ASPARTOKINASE"/>
    <property type="match status" value="1"/>
</dbReference>
<dbReference type="InterPro" id="IPR054352">
    <property type="entry name" value="ACT_Aspartokinase"/>
</dbReference>
<dbReference type="Gene3D" id="3.30.2130.10">
    <property type="entry name" value="VC0802-like"/>
    <property type="match status" value="1"/>
</dbReference>
<feature type="binding site" evidence="13">
    <location>
        <position position="187"/>
    </location>
    <ligand>
        <name>ATP</name>
        <dbReference type="ChEBI" id="CHEBI:30616"/>
    </ligand>
</feature>
<comment type="catalytic activity">
    <reaction evidence="12 14">
        <text>L-aspartate + ATP = 4-phospho-L-aspartate + ADP</text>
        <dbReference type="Rhea" id="RHEA:23776"/>
        <dbReference type="ChEBI" id="CHEBI:29991"/>
        <dbReference type="ChEBI" id="CHEBI:30616"/>
        <dbReference type="ChEBI" id="CHEBI:57535"/>
        <dbReference type="ChEBI" id="CHEBI:456216"/>
        <dbReference type="EC" id="2.7.2.4"/>
    </reaction>
</comment>
<dbReference type="InterPro" id="IPR018042">
    <property type="entry name" value="Aspartate_kinase_CS"/>
</dbReference>
<dbReference type="GO" id="GO:0004072">
    <property type="term" value="F:aspartate kinase activity"/>
    <property type="evidence" value="ECO:0007669"/>
    <property type="project" value="UniProtKB-EC"/>
</dbReference>